<accession>K1L5K2</accession>
<dbReference type="PATRIC" id="fig|1225176.3.peg.4381"/>
<name>K1L5K2_CECL9</name>
<dbReference type="OrthoDB" id="1098088at2"/>
<evidence type="ECO:0000313" key="1">
    <source>
        <dbReference type="EMBL" id="EKB47297.1"/>
    </source>
</evidence>
<dbReference type="AlphaFoldDB" id="K1L5K2"/>
<protein>
    <submittedName>
        <fullName evidence="1">Uncharacterized protein</fullName>
    </submittedName>
</protein>
<evidence type="ECO:0000313" key="2">
    <source>
        <dbReference type="Proteomes" id="UP000004478"/>
    </source>
</evidence>
<proteinExistence type="predicted"/>
<comment type="caution">
    <text evidence="1">The sequence shown here is derived from an EMBL/GenBank/DDBJ whole genome shotgun (WGS) entry which is preliminary data.</text>
</comment>
<reference evidence="1 2" key="1">
    <citation type="journal article" date="2012" name="J. Bacteriol.">
        <title>Draft Genome Sequence of Cecembia lonarensis Strain LW9T, Isolated from Lonar Lake, a Haloalkaline Lake in India.</title>
        <authorList>
            <person name="Shivaji S."/>
            <person name="Ara S."/>
            <person name="Singh A."/>
            <person name="Pinnaka A.K."/>
        </authorList>
    </citation>
    <scope>NUCLEOTIDE SEQUENCE [LARGE SCALE GENOMIC DNA]</scope>
    <source>
        <strain evidence="1 2">LW9</strain>
    </source>
</reference>
<organism evidence="1 2">
    <name type="scientific">Cecembia lonarensis (strain CCUG 58316 / KCTC 22772 / LW9)</name>
    <dbReference type="NCBI Taxonomy" id="1225176"/>
    <lineage>
        <taxon>Bacteria</taxon>
        <taxon>Pseudomonadati</taxon>
        <taxon>Bacteroidota</taxon>
        <taxon>Cytophagia</taxon>
        <taxon>Cytophagales</taxon>
        <taxon>Cyclobacteriaceae</taxon>
        <taxon>Cecembia</taxon>
    </lineage>
</organism>
<sequence>MYLLLIWAVLLGNPLLLHGLNNHPYTFQIEQQSTDDFIVFENKTIPLEIMEPVMEALSHFPDLRDVHINFEFKDKIKGSVMQAQPKVLSLFVDGKEKRKYRIKITRALNFGDVVIPVEEIPNDALVGWIGHELGHIMDYLDRSSTNMMRFGFKYLVSKQKVVEAELAADGFAIECGLGHQVLATKNYILNHDGFDEGYKEKIKTLYPSPEAIVSLQEEFEKVGEEAFQD</sequence>
<gene>
    <name evidence="1" type="ORF">B879_04102</name>
</gene>
<keyword evidence="2" id="KW-1185">Reference proteome</keyword>
<dbReference type="Proteomes" id="UP000004478">
    <property type="component" value="Unassembled WGS sequence"/>
</dbReference>
<dbReference type="RefSeq" id="WP_009187120.1">
    <property type="nucleotide sequence ID" value="NZ_AMGM01000156.1"/>
</dbReference>
<dbReference type="EMBL" id="AMGM01000156">
    <property type="protein sequence ID" value="EKB47297.1"/>
    <property type="molecule type" value="Genomic_DNA"/>
</dbReference>